<dbReference type="InterPro" id="IPR039420">
    <property type="entry name" value="WalR-like"/>
</dbReference>
<feature type="domain" description="OmpR/PhoB-type" evidence="10">
    <location>
        <begin position="123"/>
        <end position="223"/>
    </location>
</feature>
<evidence type="ECO:0000256" key="4">
    <source>
        <dbReference type="ARBA" id="ARBA00023015"/>
    </source>
</evidence>
<evidence type="ECO:0000259" key="9">
    <source>
        <dbReference type="PROSITE" id="PS50110"/>
    </source>
</evidence>
<keyword evidence="3" id="KW-0902">Two-component regulatory system</keyword>
<dbReference type="InterPro" id="IPR036388">
    <property type="entry name" value="WH-like_DNA-bd_sf"/>
</dbReference>
<sequence>MNQTLLLIDDEERMLDLLSLYLSPLGYTCVKKSSARTGIEYAIHQNIDLILLDVMMPEMSGWDVCTEIKKEKDIPIIMLTARTDKQDILTGLTMGADDYITKPFDEEILVARIEAVLRRSGRKKQLQFKGLMLNNDSFEVHYQDKELLLTKKEFALLQLFLSHPNKVYTRENLISSVWNNELNIEDRTVDSHVRNLRDKLRQANVPVEKYLKTVWGIGYKWLDV</sequence>
<dbReference type="SMART" id="SM00448">
    <property type="entry name" value="REC"/>
    <property type="match status" value="1"/>
</dbReference>
<dbReference type="FunFam" id="3.40.50.2300:FF:000001">
    <property type="entry name" value="DNA-binding response regulator PhoB"/>
    <property type="match status" value="1"/>
</dbReference>
<organism evidence="11 12">
    <name type="scientific">Alkalihalobacillus alcalophilus ATCC 27647 = CGMCC 1.3604</name>
    <dbReference type="NCBI Taxonomy" id="1218173"/>
    <lineage>
        <taxon>Bacteria</taxon>
        <taxon>Bacillati</taxon>
        <taxon>Bacillota</taxon>
        <taxon>Bacilli</taxon>
        <taxon>Bacillales</taxon>
        <taxon>Bacillaceae</taxon>
        <taxon>Alkalihalobacillus</taxon>
    </lineage>
</organism>
<dbReference type="GO" id="GO:0000976">
    <property type="term" value="F:transcription cis-regulatory region binding"/>
    <property type="evidence" value="ECO:0007669"/>
    <property type="project" value="TreeGrafter"/>
</dbReference>
<comment type="caution">
    <text evidence="11">The sequence shown here is derived from an EMBL/GenBank/DDBJ whole genome shotgun (WGS) entry which is preliminary data.</text>
</comment>
<dbReference type="Pfam" id="PF00072">
    <property type="entry name" value="Response_reg"/>
    <property type="match status" value="1"/>
</dbReference>
<evidence type="ECO:0000313" key="12">
    <source>
        <dbReference type="Proteomes" id="UP000297014"/>
    </source>
</evidence>
<dbReference type="InterPro" id="IPR001867">
    <property type="entry name" value="OmpR/PhoB-type_DNA-bd"/>
</dbReference>
<dbReference type="Pfam" id="PF00486">
    <property type="entry name" value="Trans_reg_C"/>
    <property type="match status" value="1"/>
</dbReference>
<keyword evidence="2 7" id="KW-0597">Phosphoprotein</keyword>
<evidence type="ECO:0000256" key="6">
    <source>
        <dbReference type="ARBA" id="ARBA00023163"/>
    </source>
</evidence>
<proteinExistence type="predicted"/>
<dbReference type="GO" id="GO:0000156">
    <property type="term" value="F:phosphorelay response regulator activity"/>
    <property type="evidence" value="ECO:0007669"/>
    <property type="project" value="TreeGrafter"/>
</dbReference>
<dbReference type="AlphaFoldDB" id="A0A4V3X8Z8"/>
<reference evidence="11 12" key="1">
    <citation type="submission" date="2014-01" db="EMBL/GenBank/DDBJ databases">
        <title>Draft genome sequencing of Bacillus alcalophilus CGMCC 1.3604.</title>
        <authorList>
            <person name="Yang J."/>
            <person name="Diao L."/>
            <person name="Yang S."/>
        </authorList>
    </citation>
    <scope>NUCLEOTIDE SEQUENCE [LARGE SCALE GENOMIC DNA]</scope>
    <source>
        <strain evidence="11 12">CGMCC 1.3604</strain>
    </source>
</reference>
<dbReference type="Gene3D" id="1.10.10.10">
    <property type="entry name" value="Winged helix-like DNA-binding domain superfamily/Winged helix DNA-binding domain"/>
    <property type="match status" value="1"/>
</dbReference>
<dbReference type="OrthoDB" id="9790442at2"/>
<dbReference type="Gene3D" id="6.10.250.690">
    <property type="match status" value="1"/>
</dbReference>
<dbReference type="InterPro" id="IPR011006">
    <property type="entry name" value="CheY-like_superfamily"/>
</dbReference>
<name>A0A4V3X8Z8_ALKAL</name>
<dbReference type="FunFam" id="1.10.10.10:FF:000018">
    <property type="entry name" value="DNA-binding response regulator ResD"/>
    <property type="match status" value="1"/>
</dbReference>
<dbReference type="SMART" id="SM00862">
    <property type="entry name" value="Trans_reg_C"/>
    <property type="match status" value="1"/>
</dbReference>
<dbReference type="CDD" id="cd17574">
    <property type="entry name" value="REC_OmpR"/>
    <property type="match status" value="1"/>
</dbReference>
<keyword evidence="4" id="KW-0805">Transcription regulation</keyword>
<dbReference type="Proteomes" id="UP000297014">
    <property type="component" value="Unassembled WGS sequence"/>
</dbReference>
<keyword evidence="6" id="KW-0804">Transcription</keyword>
<feature type="domain" description="Response regulatory" evidence="9">
    <location>
        <begin position="4"/>
        <end position="117"/>
    </location>
</feature>
<gene>
    <name evidence="11" type="ORF">AJ85_12145</name>
</gene>
<evidence type="ECO:0000256" key="8">
    <source>
        <dbReference type="PROSITE-ProRule" id="PRU01091"/>
    </source>
</evidence>
<comment type="subcellular location">
    <subcellularLocation>
        <location evidence="1">Cytoplasm</location>
    </subcellularLocation>
</comment>
<feature type="DNA-binding region" description="OmpR/PhoB-type" evidence="8">
    <location>
        <begin position="123"/>
        <end position="223"/>
    </location>
</feature>
<evidence type="ECO:0000256" key="3">
    <source>
        <dbReference type="ARBA" id="ARBA00023012"/>
    </source>
</evidence>
<dbReference type="EMBL" id="JALP01000006">
    <property type="protein sequence ID" value="THG92292.1"/>
    <property type="molecule type" value="Genomic_DNA"/>
</dbReference>
<dbReference type="CDD" id="cd00383">
    <property type="entry name" value="trans_reg_C"/>
    <property type="match status" value="1"/>
</dbReference>
<protein>
    <submittedName>
        <fullName evidence="11">XRE family transcriptional regulator</fullName>
    </submittedName>
</protein>
<evidence type="ECO:0000256" key="1">
    <source>
        <dbReference type="ARBA" id="ARBA00004496"/>
    </source>
</evidence>
<dbReference type="PROSITE" id="PS51755">
    <property type="entry name" value="OMPR_PHOB"/>
    <property type="match status" value="1"/>
</dbReference>
<dbReference type="InterPro" id="IPR001789">
    <property type="entry name" value="Sig_transdc_resp-reg_receiver"/>
</dbReference>
<evidence type="ECO:0000256" key="5">
    <source>
        <dbReference type="ARBA" id="ARBA00023125"/>
    </source>
</evidence>
<accession>A0A4V3X8Z8</accession>
<evidence type="ECO:0000256" key="7">
    <source>
        <dbReference type="PROSITE-ProRule" id="PRU00169"/>
    </source>
</evidence>
<dbReference type="RefSeq" id="WP_003324223.1">
    <property type="nucleotide sequence ID" value="NZ_JALP01000006.1"/>
</dbReference>
<dbReference type="PANTHER" id="PTHR48111">
    <property type="entry name" value="REGULATOR OF RPOS"/>
    <property type="match status" value="1"/>
</dbReference>
<dbReference type="PROSITE" id="PS50110">
    <property type="entry name" value="RESPONSE_REGULATORY"/>
    <property type="match status" value="1"/>
</dbReference>
<dbReference type="GO" id="GO:0006355">
    <property type="term" value="P:regulation of DNA-templated transcription"/>
    <property type="evidence" value="ECO:0007669"/>
    <property type="project" value="InterPro"/>
</dbReference>
<dbReference type="GO" id="GO:0005829">
    <property type="term" value="C:cytosol"/>
    <property type="evidence" value="ECO:0007669"/>
    <property type="project" value="TreeGrafter"/>
</dbReference>
<keyword evidence="5 8" id="KW-0238">DNA-binding</keyword>
<dbReference type="PANTHER" id="PTHR48111:SF73">
    <property type="entry name" value="ALKALINE PHOSPHATASE SYNTHESIS TRANSCRIPTIONAL REGULATORY PROTEIN PHOP"/>
    <property type="match status" value="1"/>
</dbReference>
<dbReference type="SUPFAM" id="SSF52172">
    <property type="entry name" value="CheY-like"/>
    <property type="match status" value="1"/>
</dbReference>
<dbReference type="GO" id="GO:0032993">
    <property type="term" value="C:protein-DNA complex"/>
    <property type="evidence" value="ECO:0007669"/>
    <property type="project" value="TreeGrafter"/>
</dbReference>
<evidence type="ECO:0000313" key="11">
    <source>
        <dbReference type="EMBL" id="THG92292.1"/>
    </source>
</evidence>
<evidence type="ECO:0000259" key="10">
    <source>
        <dbReference type="PROSITE" id="PS51755"/>
    </source>
</evidence>
<evidence type="ECO:0000256" key="2">
    <source>
        <dbReference type="ARBA" id="ARBA00022553"/>
    </source>
</evidence>
<feature type="modified residue" description="4-aspartylphosphate" evidence="7">
    <location>
        <position position="53"/>
    </location>
</feature>
<dbReference type="Gene3D" id="3.40.50.2300">
    <property type="match status" value="1"/>
</dbReference>